<accession>A0ABD0YHK8</accession>
<feature type="domain" description="ECM29 ARM-like repeats" evidence="3">
    <location>
        <begin position="459"/>
        <end position="606"/>
    </location>
</feature>
<evidence type="ECO:0000259" key="3">
    <source>
        <dbReference type="Pfam" id="PF23702"/>
    </source>
</evidence>
<dbReference type="Proteomes" id="UP001558652">
    <property type="component" value="Unassembled WGS sequence"/>
</dbReference>
<evidence type="ECO:0000313" key="5">
    <source>
        <dbReference type="Proteomes" id="UP001558652"/>
    </source>
</evidence>
<dbReference type="Pfam" id="PF13001">
    <property type="entry name" value="ECM29_N"/>
    <property type="match status" value="1"/>
</dbReference>
<dbReference type="Pfam" id="PF23702">
    <property type="entry name" value="ARM_ECM29"/>
    <property type="match status" value="1"/>
</dbReference>
<keyword evidence="1" id="KW-0677">Repeat</keyword>
<protein>
    <recommendedName>
        <fullName evidence="6">ARM repeat superfamily protein</fullName>
    </recommendedName>
</protein>
<proteinExistence type="predicted"/>
<evidence type="ECO:0000256" key="1">
    <source>
        <dbReference type="ARBA" id="ARBA00022737"/>
    </source>
</evidence>
<organism evidence="4 5">
    <name type="scientific">Ranatra chinensis</name>
    <dbReference type="NCBI Taxonomy" id="642074"/>
    <lineage>
        <taxon>Eukaryota</taxon>
        <taxon>Metazoa</taxon>
        <taxon>Ecdysozoa</taxon>
        <taxon>Arthropoda</taxon>
        <taxon>Hexapoda</taxon>
        <taxon>Insecta</taxon>
        <taxon>Pterygota</taxon>
        <taxon>Neoptera</taxon>
        <taxon>Paraneoptera</taxon>
        <taxon>Hemiptera</taxon>
        <taxon>Heteroptera</taxon>
        <taxon>Panheteroptera</taxon>
        <taxon>Nepomorpha</taxon>
        <taxon>Nepidae</taxon>
        <taxon>Ranatrinae</taxon>
        <taxon>Ranatra</taxon>
    </lineage>
</organism>
<keyword evidence="5" id="KW-1185">Reference proteome</keyword>
<dbReference type="EMBL" id="JBFDAA010000017">
    <property type="protein sequence ID" value="KAL1116554.1"/>
    <property type="molecule type" value="Genomic_DNA"/>
</dbReference>
<evidence type="ECO:0008006" key="6">
    <source>
        <dbReference type="Google" id="ProtNLM"/>
    </source>
</evidence>
<dbReference type="PANTHER" id="PTHR23346">
    <property type="entry name" value="TRANSLATIONAL ACTIVATOR GCN1-RELATED"/>
    <property type="match status" value="1"/>
</dbReference>
<sequence>MASKRRNMFYENKKQETMEIGILLFLVLGALSNVPLPTNEVEGKSFLGLAERPNLVKLLLDIVLDLFMLPYGWTSESLPSELSAYSYKRIVANSAFSLAPDKLEQTKLTLLKFLSCGVFAESDILVHVVVASSDSRSSVSNYADLQLRKMIGGLNLDSTVVVMPLYLVFLGCGEGDKKRGPASTRLRLKLLPHMTRAKAVVWPAAIKVLFDSLYGENTNAKLKSLALSFCSSIIHHVSHEELSRVANVILESGLLKLVTGPGGGARAEGGAPDALLLRQAYSVIGQLVARVPAVINKSAAGSLSLLNTLFQALEQETQQDVQLCIRDAMVMMCPAYKSLPDDQAQMLTALLMQMINSRIPKCRFIAVHFISNALPRTAHQLYILLTAATHPDEDVAAEAKKSLYGTSYKSGAKSEDIVLPPFTDLLVLIVEKEAGKPVNPKLHSEILFYLRLCLAHASGAKASLEQVIHPCESSVLIARYLRRLHDKQPQLIVQYLDFINRLLEAEVSVIALSSLLECVGCLPEILSADHEGKLKNIKALLGSTNEEVRCIAAQLVGLMSQGECVDSACEEYVSGLDSGGKDHERLHGSLLAVGHCVERAARRNAYLASPRPVLAVAKYLKNNSGMLVGGACTACGLLGQAAPLPVSTEEKSKLTESLLSIVFDPKATSKVKDRACISLGLLCVGEDFPCREEIIARFIKKIKEVKDIEMNLSIGECIVNAILGPSSLDALDPWSRDRELEASVQGEERAQGGNASAAARANALAENFLNRVLAVCQEPHPSQRQVRPLDLFGGFGWCGG</sequence>
<comment type="caution">
    <text evidence="4">The sequence shown here is derived from an EMBL/GenBank/DDBJ whole genome shotgun (WGS) entry which is preliminary data.</text>
</comment>
<dbReference type="PANTHER" id="PTHR23346:SF19">
    <property type="entry name" value="PROTEASOME ADAPTER AND SCAFFOLD PROTEIN ECM29"/>
    <property type="match status" value="1"/>
</dbReference>
<dbReference type="InterPro" id="IPR011989">
    <property type="entry name" value="ARM-like"/>
</dbReference>
<gene>
    <name evidence="4" type="ORF">AAG570_005026</name>
</gene>
<feature type="domain" description="Proteasome component Ecm29 N-terminal" evidence="2">
    <location>
        <begin position="18"/>
        <end position="377"/>
    </location>
</feature>
<dbReference type="InterPro" id="IPR024372">
    <property type="entry name" value="Ecm29_N"/>
</dbReference>
<dbReference type="SUPFAM" id="SSF48371">
    <property type="entry name" value="ARM repeat"/>
    <property type="match status" value="1"/>
</dbReference>
<evidence type="ECO:0000259" key="2">
    <source>
        <dbReference type="Pfam" id="PF13001"/>
    </source>
</evidence>
<dbReference type="InterPro" id="IPR055444">
    <property type="entry name" value="ARM_ECM29"/>
</dbReference>
<reference evidence="4 5" key="1">
    <citation type="submission" date="2024-07" db="EMBL/GenBank/DDBJ databases">
        <title>Chromosome-level genome assembly of the water stick insect Ranatra chinensis (Heteroptera: Nepidae).</title>
        <authorList>
            <person name="Liu X."/>
        </authorList>
    </citation>
    <scope>NUCLEOTIDE SEQUENCE [LARGE SCALE GENOMIC DNA]</scope>
    <source>
        <strain evidence="4">Cailab_2021Rc</strain>
        <tissue evidence="4">Muscle</tissue>
    </source>
</reference>
<dbReference type="Gene3D" id="1.25.10.10">
    <property type="entry name" value="Leucine-rich Repeat Variant"/>
    <property type="match status" value="1"/>
</dbReference>
<dbReference type="AlphaFoldDB" id="A0ABD0YHK8"/>
<dbReference type="InterPro" id="IPR016024">
    <property type="entry name" value="ARM-type_fold"/>
</dbReference>
<name>A0ABD0YHK8_9HEMI</name>
<evidence type="ECO:0000313" key="4">
    <source>
        <dbReference type="EMBL" id="KAL1116554.1"/>
    </source>
</evidence>